<keyword evidence="2" id="KW-0479">Metal-binding</keyword>
<dbReference type="InterPro" id="IPR014001">
    <property type="entry name" value="Helicase_ATP-bd"/>
</dbReference>
<name>A0A845QQ39_9FIRM</name>
<dbReference type="Pfam" id="PF08455">
    <property type="entry name" value="SNF2_assoc"/>
    <property type="match status" value="1"/>
</dbReference>
<dbReference type="Pfam" id="PF00271">
    <property type="entry name" value="Helicase_C"/>
    <property type="match status" value="1"/>
</dbReference>
<dbReference type="SUPFAM" id="SSF52540">
    <property type="entry name" value="P-loop containing nucleoside triphosphate hydrolases"/>
    <property type="match status" value="2"/>
</dbReference>
<dbReference type="InterPro" id="IPR000330">
    <property type="entry name" value="SNF2_N"/>
</dbReference>
<proteinExistence type="predicted"/>
<reference evidence="6 7" key="1">
    <citation type="submission" date="2018-08" db="EMBL/GenBank/DDBJ databases">
        <title>Murine metabolic-syndrome-specific gut microbial biobank.</title>
        <authorList>
            <person name="Liu C."/>
        </authorList>
    </citation>
    <scope>NUCLEOTIDE SEQUENCE [LARGE SCALE GENOMIC DNA]</scope>
    <source>
        <strain evidence="6 7">28</strain>
    </source>
</reference>
<keyword evidence="6" id="KW-0347">Helicase</keyword>
<protein>
    <submittedName>
        <fullName evidence="6">Helicase</fullName>
    </submittedName>
</protein>
<dbReference type="PROSITE" id="PS51194">
    <property type="entry name" value="HELICASE_CTER"/>
    <property type="match status" value="1"/>
</dbReference>
<dbReference type="CDD" id="cd18793">
    <property type="entry name" value="SF2_C_SNF"/>
    <property type="match status" value="1"/>
</dbReference>
<dbReference type="InterPro" id="IPR001650">
    <property type="entry name" value="Helicase_C-like"/>
</dbReference>
<evidence type="ECO:0000259" key="3">
    <source>
        <dbReference type="PROSITE" id="PS50966"/>
    </source>
</evidence>
<keyword evidence="6" id="KW-0547">Nucleotide-binding</keyword>
<dbReference type="Proteomes" id="UP000446866">
    <property type="component" value="Unassembled WGS sequence"/>
</dbReference>
<dbReference type="AlphaFoldDB" id="A0A845QQ39"/>
<accession>A0A845QQ39</accession>
<keyword evidence="2" id="KW-0862">Zinc</keyword>
<dbReference type="RefSeq" id="WP_160203098.1">
    <property type="nucleotide sequence ID" value="NZ_QXWK01000038.1"/>
</dbReference>
<dbReference type="PANTHER" id="PTHR10799">
    <property type="entry name" value="SNF2/RAD54 HELICASE FAMILY"/>
    <property type="match status" value="1"/>
</dbReference>
<dbReference type="GO" id="GO:0016787">
    <property type="term" value="F:hydrolase activity"/>
    <property type="evidence" value="ECO:0007669"/>
    <property type="project" value="UniProtKB-KW"/>
</dbReference>
<keyword evidence="2" id="KW-0863">Zinc-finger</keyword>
<dbReference type="SMART" id="SM00490">
    <property type="entry name" value="HELICc"/>
    <property type="match status" value="1"/>
</dbReference>
<keyword evidence="6" id="KW-0067">ATP-binding</keyword>
<evidence type="ECO:0000256" key="2">
    <source>
        <dbReference type="PROSITE-ProRule" id="PRU00325"/>
    </source>
</evidence>
<dbReference type="InterPro" id="IPR013663">
    <property type="entry name" value="Helicase_SWF/SNF/SWI_bac"/>
</dbReference>
<dbReference type="GO" id="GO:0008270">
    <property type="term" value="F:zinc ion binding"/>
    <property type="evidence" value="ECO:0007669"/>
    <property type="project" value="UniProtKB-KW"/>
</dbReference>
<dbReference type="GO" id="GO:0004386">
    <property type="term" value="F:helicase activity"/>
    <property type="evidence" value="ECO:0007669"/>
    <property type="project" value="UniProtKB-KW"/>
</dbReference>
<dbReference type="EMBL" id="QXWK01000038">
    <property type="protein sequence ID" value="NBH62813.1"/>
    <property type="molecule type" value="Genomic_DNA"/>
</dbReference>
<dbReference type="GO" id="GO:0005524">
    <property type="term" value="F:ATP binding"/>
    <property type="evidence" value="ECO:0007669"/>
    <property type="project" value="InterPro"/>
</dbReference>
<feature type="domain" description="Helicase ATP-binding" evidence="4">
    <location>
        <begin position="655"/>
        <end position="818"/>
    </location>
</feature>
<keyword evidence="1" id="KW-0378">Hydrolase</keyword>
<keyword evidence="7" id="KW-1185">Reference proteome</keyword>
<dbReference type="InterPro" id="IPR049730">
    <property type="entry name" value="SNF2/RAD54-like_C"/>
</dbReference>
<dbReference type="Pfam" id="PF04434">
    <property type="entry name" value="SWIM"/>
    <property type="match status" value="1"/>
</dbReference>
<evidence type="ECO:0000259" key="4">
    <source>
        <dbReference type="PROSITE" id="PS51192"/>
    </source>
</evidence>
<dbReference type="PROSITE" id="PS50966">
    <property type="entry name" value="ZF_SWIM"/>
    <property type="match status" value="1"/>
</dbReference>
<evidence type="ECO:0000259" key="5">
    <source>
        <dbReference type="PROSITE" id="PS51194"/>
    </source>
</evidence>
<comment type="caution">
    <text evidence="6">The sequence shown here is derived from an EMBL/GenBank/DDBJ whole genome shotgun (WGS) entry which is preliminary data.</text>
</comment>
<sequence length="1105" mass="126462">MLRRSDIKGMAGNSTYGRGIELYQKSKVLQYHVETDMIDSDFENVIAKVKGSGRNTYTVEITYDTAGDEVESTYCDCPAFQSYRGICKHCVAALLEYMEYQQEQEGRYKAAAVKPQYPGMVSKNRLDAACRQAKERDTTATFKALIEKEIARRTAPALQPQLQGQIRLQPYLEMSENADMQVSFKVGSEHLYVLRDIFQFVERMHRQEEYAYGKKLSFIHTLEAFEEESRAYVVFLMDWVRENKKSYLKSKGYYSFYYDTAPAMRYMALTSSSLEKLLEATLGRSIEAFIPAASARNWEVCQGKPDLSLTIEGQENGVEMHLNCPTVYESSQYLIFFKKGVIYLHRDRENAELMELIRSFAASGKTVYVKKEDLPAFCSQLLPKIKDWMEVQYENFEPNDYAAEEAAFEFYLDAPIKDVITCQAKGVYGMEKYNLLDPSVDLTRRDLAKEAEVLRLIRPYFESAAEKKDCLAVERDEELIFALLTEGLDKLREMGDVYISDALKKINVHPTPKVSVQVSVSGSLLDLSLLCGDMSREDLVDILSRYDKKKKYHRLKNGDFINIDDEGIDMLAELKESLHLSARELLGDKVLLPKYRAMYLDQALKEKSSLPAERDREFRALIRNMRTTEDNDYELPSGICAVLREYQKRGFLWMKTLSSYGFGGILADDMGLGKTLQVITYLQSEWEDKGRGQRPHLIICPASLVYNWESELQRFAPALPVRVIAGNAAERKNEIAAIENGDVCITSYELLRRDITAYEQKIFGCQVIDEAQYIKNHGTQSAKAVKLIRASFRLALTGTPIENRLSELWSIFDYLMPGFLFGYERFRKELEIPIVQSSDEAVMQRLRKMVQPFVLRRLKADVLRDLPDKIEKNTFTRLTGEQQELYDAEVKKLQLMLTQQSDEDFNTSKIKVLAELTRLRQICCDPGLFLEGYKGGASKMELAMELIENAVSGGHKVLLFSQFTSLFPQLMQKLTASGHSYYMLTGATKKEERTRMVNAFNQDYTQVFLISLKAGGTGLNLTGADVVIHFDPWWNLAVQDQATDRAHRIGQKRVVNVYKLIAKDTIEEKILEMQEKKRQLSEQLLSGGDMSGAMLTREELLDLLN</sequence>
<dbReference type="Pfam" id="PF00176">
    <property type="entry name" value="SNF2-rel_dom"/>
    <property type="match status" value="1"/>
</dbReference>
<dbReference type="FunFam" id="3.40.50.300:FF:000533">
    <property type="entry name" value="Helicase, Snf2 family"/>
    <property type="match status" value="1"/>
</dbReference>
<dbReference type="Gene3D" id="3.40.50.10810">
    <property type="entry name" value="Tandem AAA-ATPase domain"/>
    <property type="match status" value="1"/>
</dbReference>
<organism evidence="6 7">
    <name type="scientific">Anaerotruncus colihominis</name>
    <dbReference type="NCBI Taxonomy" id="169435"/>
    <lineage>
        <taxon>Bacteria</taxon>
        <taxon>Bacillati</taxon>
        <taxon>Bacillota</taxon>
        <taxon>Clostridia</taxon>
        <taxon>Eubacteriales</taxon>
        <taxon>Oscillospiraceae</taxon>
        <taxon>Anaerotruncus</taxon>
    </lineage>
</organism>
<evidence type="ECO:0000256" key="1">
    <source>
        <dbReference type="ARBA" id="ARBA00022801"/>
    </source>
</evidence>
<feature type="domain" description="SWIM-type" evidence="3">
    <location>
        <begin position="57"/>
        <end position="98"/>
    </location>
</feature>
<dbReference type="SMART" id="SM00487">
    <property type="entry name" value="DEXDc"/>
    <property type="match status" value="1"/>
</dbReference>
<dbReference type="PROSITE" id="PS51192">
    <property type="entry name" value="HELICASE_ATP_BIND_1"/>
    <property type="match status" value="1"/>
</dbReference>
<gene>
    <name evidence="6" type="ORF">D0435_14270</name>
</gene>
<evidence type="ECO:0000313" key="7">
    <source>
        <dbReference type="Proteomes" id="UP000446866"/>
    </source>
</evidence>
<dbReference type="InterPro" id="IPR038718">
    <property type="entry name" value="SNF2-like_sf"/>
</dbReference>
<dbReference type="InterPro" id="IPR027417">
    <property type="entry name" value="P-loop_NTPase"/>
</dbReference>
<dbReference type="Gene3D" id="3.40.50.300">
    <property type="entry name" value="P-loop containing nucleotide triphosphate hydrolases"/>
    <property type="match status" value="1"/>
</dbReference>
<dbReference type="CDD" id="cd18012">
    <property type="entry name" value="DEXQc_arch_SWI2_SNF2"/>
    <property type="match status" value="1"/>
</dbReference>
<feature type="domain" description="Helicase C-terminal" evidence="5">
    <location>
        <begin position="939"/>
        <end position="1101"/>
    </location>
</feature>
<dbReference type="InterPro" id="IPR007527">
    <property type="entry name" value="Znf_SWIM"/>
</dbReference>
<evidence type="ECO:0000313" key="6">
    <source>
        <dbReference type="EMBL" id="NBH62813.1"/>
    </source>
</evidence>